<accession>A0A844Z8C7</accession>
<dbReference type="EMBL" id="WTYZ01000001">
    <property type="protein sequence ID" value="MXO83572.1"/>
    <property type="molecule type" value="Genomic_DNA"/>
</dbReference>
<dbReference type="Proteomes" id="UP000460290">
    <property type="component" value="Unassembled WGS sequence"/>
</dbReference>
<comment type="caution">
    <text evidence="1">The sequence shown here is derived from an EMBL/GenBank/DDBJ whole genome shotgun (WGS) entry which is preliminary data.</text>
</comment>
<proteinExistence type="predicted"/>
<sequence>MEDPELSFVRAMNSLKLQTEAHDALWGLGEAAWAVDLETGFIEFTNDKGWTITAPVQVIGTYNTLDGTWLWGWDHPSVSEPVAQHATLVNGFGKKHALDLLTTRKVEISEDQAWEFTALASYLAEAQGAYRGPIGTTLVYMTFGELKIVKE</sequence>
<dbReference type="AlphaFoldDB" id="A0A844Z8C7"/>
<organism evidence="1 2">
    <name type="scientific">Pontixanthobacter aestiaquae</name>
    <dbReference type="NCBI Taxonomy" id="1509367"/>
    <lineage>
        <taxon>Bacteria</taxon>
        <taxon>Pseudomonadati</taxon>
        <taxon>Pseudomonadota</taxon>
        <taxon>Alphaproteobacteria</taxon>
        <taxon>Sphingomonadales</taxon>
        <taxon>Erythrobacteraceae</taxon>
        <taxon>Pontixanthobacter</taxon>
    </lineage>
</organism>
<name>A0A844Z8C7_9SPHN</name>
<dbReference type="OrthoDB" id="8439179at2"/>
<dbReference type="InterPro" id="IPR049249">
    <property type="entry name" value="DUF6882"/>
</dbReference>
<dbReference type="Pfam" id="PF21813">
    <property type="entry name" value="DUF6882"/>
    <property type="match status" value="1"/>
</dbReference>
<evidence type="ECO:0000313" key="2">
    <source>
        <dbReference type="Proteomes" id="UP000460290"/>
    </source>
</evidence>
<reference evidence="1 2" key="1">
    <citation type="submission" date="2019-12" db="EMBL/GenBank/DDBJ databases">
        <title>Genomic-based taxomic classification of the family Erythrobacteraceae.</title>
        <authorList>
            <person name="Xu L."/>
        </authorList>
    </citation>
    <scope>NUCLEOTIDE SEQUENCE [LARGE SCALE GENOMIC DNA]</scope>
    <source>
        <strain evidence="1 2">KCTC 42006</strain>
    </source>
</reference>
<protein>
    <submittedName>
        <fullName evidence="1">Uncharacterized protein</fullName>
    </submittedName>
</protein>
<keyword evidence="2" id="KW-1185">Reference proteome</keyword>
<evidence type="ECO:0000313" key="1">
    <source>
        <dbReference type="EMBL" id="MXO83572.1"/>
    </source>
</evidence>
<gene>
    <name evidence="1" type="ORF">GRI35_09385</name>
</gene>